<dbReference type="PROSITE" id="PS51257">
    <property type="entry name" value="PROKAR_LIPOPROTEIN"/>
    <property type="match status" value="1"/>
</dbReference>
<dbReference type="Proteomes" id="UP000175829">
    <property type="component" value="Unassembled WGS sequence"/>
</dbReference>
<accession>A0A1E7K1C0</accession>
<dbReference type="InterPro" id="IPR025326">
    <property type="entry name" value="DUF4232"/>
</dbReference>
<feature type="domain" description="DUF4232" evidence="3">
    <location>
        <begin position="98"/>
        <end position="220"/>
    </location>
</feature>
<dbReference type="EMBL" id="LJGV01000022">
    <property type="protein sequence ID" value="OEU97733.1"/>
    <property type="molecule type" value="Genomic_DNA"/>
</dbReference>
<reference evidence="4 5" key="1">
    <citation type="journal article" date="2016" name="Front. Microbiol.">
        <title>Comparative Genomics Analysis of Streptomyces Species Reveals Their Adaptation to the Marine Environment and Their Diversity at the Genomic Level.</title>
        <authorList>
            <person name="Tian X."/>
            <person name="Zhang Z."/>
            <person name="Yang T."/>
            <person name="Chen M."/>
            <person name="Li J."/>
            <person name="Chen F."/>
            <person name="Yang J."/>
            <person name="Li W."/>
            <person name="Zhang B."/>
            <person name="Zhang Z."/>
            <person name="Wu J."/>
            <person name="Zhang C."/>
            <person name="Long L."/>
            <person name="Xiao J."/>
        </authorList>
    </citation>
    <scope>NUCLEOTIDE SEQUENCE [LARGE SCALE GENOMIC DNA]</scope>
    <source>
        <strain evidence="4 5">SCSIO M10379</strain>
    </source>
</reference>
<evidence type="ECO:0000313" key="5">
    <source>
        <dbReference type="Proteomes" id="UP000175829"/>
    </source>
</evidence>
<dbReference type="AlphaFoldDB" id="A0A1E7K1C0"/>
<evidence type="ECO:0000313" key="4">
    <source>
        <dbReference type="EMBL" id="OEU97733.1"/>
    </source>
</evidence>
<dbReference type="RefSeq" id="WP_069991178.1">
    <property type="nucleotide sequence ID" value="NZ_LJGV01000022.1"/>
</dbReference>
<sequence length="240" mass="24716">MTAKLNRAVRCTAAVLAALAVGAGATACDASSGSSDKAAAHSGSAADSSSGTQDGDSQKDSQKDSQDAVDGVKKTAVKGSRTDAVNPASARTRESKRCHTGELRYSWGGPHGGAPDMEADQQQIASIRLTNSGGRTCTVYGFPGVRLVSDSGDTWDLRRSSAKPSTLTLAPGEDTAMVSMNVLPLPQDMKGPKPFRVSKVLLTPPDETTHVTLDWPYGGALVDQSGATRPGTFVNPVGVG</sequence>
<feature type="region of interest" description="Disordered" evidence="1">
    <location>
        <begin position="27"/>
        <end position="112"/>
    </location>
</feature>
<protein>
    <recommendedName>
        <fullName evidence="3">DUF4232 domain-containing protein</fullName>
    </recommendedName>
</protein>
<organism evidence="4 5">
    <name type="scientific">Streptomyces qinglanensis</name>
    <dbReference type="NCBI Taxonomy" id="943816"/>
    <lineage>
        <taxon>Bacteria</taxon>
        <taxon>Bacillati</taxon>
        <taxon>Actinomycetota</taxon>
        <taxon>Actinomycetes</taxon>
        <taxon>Kitasatosporales</taxon>
        <taxon>Streptomycetaceae</taxon>
        <taxon>Streptomyces</taxon>
    </lineage>
</organism>
<feature type="compositionally biased region" description="Basic and acidic residues" evidence="1">
    <location>
        <begin position="56"/>
        <end position="73"/>
    </location>
</feature>
<feature type="compositionally biased region" description="Basic and acidic residues" evidence="1">
    <location>
        <begin position="91"/>
        <end position="102"/>
    </location>
</feature>
<evidence type="ECO:0000259" key="3">
    <source>
        <dbReference type="Pfam" id="PF14016"/>
    </source>
</evidence>
<feature type="compositionally biased region" description="Low complexity" evidence="1">
    <location>
        <begin position="27"/>
        <end position="55"/>
    </location>
</feature>
<gene>
    <name evidence="4" type="ORF">AN217_07535</name>
</gene>
<feature type="signal peptide" evidence="2">
    <location>
        <begin position="1"/>
        <end position="27"/>
    </location>
</feature>
<evidence type="ECO:0000256" key="1">
    <source>
        <dbReference type="SAM" id="MobiDB-lite"/>
    </source>
</evidence>
<comment type="caution">
    <text evidence="4">The sequence shown here is derived from an EMBL/GenBank/DDBJ whole genome shotgun (WGS) entry which is preliminary data.</text>
</comment>
<dbReference type="PATRIC" id="fig|943816.4.peg.883"/>
<dbReference type="Pfam" id="PF14016">
    <property type="entry name" value="DUF4232"/>
    <property type="match status" value="1"/>
</dbReference>
<proteinExistence type="predicted"/>
<name>A0A1E7K1C0_9ACTN</name>
<feature type="chain" id="PRO_5039638888" description="DUF4232 domain-containing protein" evidence="2">
    <location>
        <begin position="28"/>
        <end position="240"/>
    </location>
</feature>
<keyword evidence="2" id="KW-0732">Signal</keyword>
<evidence type="ECO:0000256" key="2">
    <source>
        <dbReference type="SAM" id="SignalP"/>
    </source>
</evidence>